<evidence type="ECO:0000313" key="2">
    <source>
        <dbReference type="EMBL" id="EKT81733.1"/>
    </source>
</evidence>
<feature type="compositionally biased region" description="Acidic residues" evidence="1">
    <location>
        <begin position="40"/>
        <end position="54"/>
    </location>
</feature>
<feature type="region of interest" description="Disordered" evidence="1">
    <location>
        <begin position="40"/>
        <end position="69"/>
    </location>
</feature>
<comment type="caution">
    <text evidence="2">The sequence shown here is derived from an EMBL/GenBank/DDBJ whole genome shotgun (WGS) entry which is preliminary data.</text>
</comment>
<accession>K8XJD9</accession>
<dbReference type="EMBL" id="AJYC02000049">
    <property type="protein sequence ID" value="EKT81733.1"/>
    <property type="molecule type" value="Genomic_DNA"/>
</dbReference>
<sequence>MTHRSNVPSTTDTALRVNDPTAAEVAALAELCLNKLEEWPADADDPETGSEIDIDGAIRAAASRPDPRA</sequence>
<dbReference type="Proteomes" id="UP000005951">
    <property type="component" value="Unassembled WGS sequence"/>
</dbReference>
<proteinExistence type="predicted"/>
<dbReference type="RefSeq" id="WP_005257275.1">
    <property type="nucleotide sequence ID" value="NZ_AJYC02000049.1"/>
</dbReference>
<gene>
    <name evidence="2" type="ORF">WSS_A15729</name>
</gene>
<protein>
    <submittedName>
        <fullName evidence="2">Uncharacterized protein</fullName>
    </submittedName>
</protein>
<evidence type="ECO:0000313" key="3">
    <source>
        <dbReference type="Proteomes" id="UP000005951"/>
    </source>
</evidence>
<reference evidence="2 3" key="1">
    <citation type="journal article" date="2013" name="Genome Announc.">
        <title>Draft Genome Sequence of Rhodococcus opacus Strain M213 Shows a Diverse Catabolic Potential.</title>
        <authorList>
            <person name="Pathak A."/>
            <person name="Green S.J."/>
            <person name="Ogram A."/>
            <person name="Chauhan A."/>
        </authorList>
    </citation>
    <scope>NUCLEOTIDE SEQUENCE [LARGE SCALE GENOMIC DNA]</scope>
    <source>
        <strain evidence="2 3">M213</strain>
    </source>
</reference>
<evidence type="ECO:0000256" key="1">
    <source>
        <dbReference type="SAM" id="MobiDB-lite"/>
    </source>
</evidence>
<organism evidence="2 3">
    <name type="scientific">Rhodococcus opacus M213</name>
    <dbReference type="NCBI Taxonomy" id="1129896"/>
    <lineage>
        <taxon>Bacteria</taxon>
        <taxon>Bacillati</taxon>
        <taxon>Actinomycetota</taxon>
        <taxon>Actinomycetes</taxon>
        <taxon>Mycobacteriales</taxon>
        <taxon>Nocardiaceae</taxon>
        <taxon>Rhodococcus</taxon>
    </lineage>
</organism>
<dbReference type="AlphaFoldDB" id="K8XJD9"/>
<name>K8XJD9_RHOOP</name>